<keyword evidence="8" id="KW-1185">Reference proteome</keyword>
<keyword evidence="4 6" id="KW-0472">Membrane</keyword>
<evidence type="ECO:0000256" key="6">
    <source>
        <dbReference type="SAM" id="Phobius"/>
    </source>
</evidence>
<comment type="subcellular location">
    <subcellularLocation>
        <location evidence="1">Membrane</location>
        <topology evidence="1">Single-pass membrane protein</topology>
    </subcellularLocation>
</comment>
<comment type="caution">
    <text evidence="7">The sequence shown here is derived from an EMBL/GenBank/DDBJ whole genome shotgun (WGS) entry which is preliminary data.</text>
</comment>
<feature type="region of interest" description="Disordered" evidence="5">
    <location>
        <begin position="258"/>
        <end position="334"/>
    </location>
</feature>
<dbReference type="InterPro" id="IPR035992">
    <property type="entry name" value="Ricin_B-like_lectins"/>
</dbReference>
<feature type="compositionally biased region" description="Polar residues" evidence="5">
    <location>
        <begin position="195"/>
        <end position="208"/>
    </location>
</feature>
<dbReference type="EMBL" id="JAQHRD010000001">
    <property type="protein sequence ID" value="KAJ6446697.1"/>
    <property type="molecule type" value="Genomic_DNA"/>
</dbReference>
<evidence type="ECO:0000256" key="2">
    <source>
        <dbReference type="ARBA" id="ARBA00022692"/>
    </source>
</evidence>
<name>A0AB34G514_9HYPO</name>
<evidence type="ECO:0000256" key="3">
    <source>
        <dbReference type="ARBA" id="ARBA00022989"/>
    </source>
</evidence>
<keyword evidence="2 6" id="KW-0812">Transmembrane</keyword>
<accession>A0AB34G514</accession>
<evidence type="ECO:0000256" key="4">
    <source>
        <dbReference type="ARBA" id="ARBA00023136"/>
    </source>
</evidence>
<evidence type="ECO:0000256" key="5">
    <source>
        <dbReference type="SAM" id="MobiDB-lite"/>
    </source>
</evidence>
<protein>
    <submittedName>
        <fullName evidence="7">Gelsolin repeat protein</fullName>
    </submittedName>
</protein>
<feature type="compositionally biased region" description="Basic and acidic residues" evidence="5">
    <location>
        <begin position="319"/>
        <end position="334"/>
    </location>
</feature>
<dbReference type="AlphaFoldDB" id="A0AB34G514"/>
<organism evidence="7 8">
    <name type="scientific">Purpureocillium lavendulum</name>
    <dbReference type="NCBI Taxonomy" id="1247861"/>
    <lineage>
        <taxon>Eukaryota</taxon>
        <taxon>Fungi</taxon>
        <taxon>Dikarya</taxon>
        <taxon>Ascomycota</taxon>
        <taxon>Pezizomycotina</taxon>
        <taxon>Sordariomycetes</taxon>
        <taxon>Hypocreomycetidae</taxon>
        <taxon>Hypocreales</taxon>
        <taxon>Ophiocordycipitaceae</taxon>
        <taxon>Purpureocillium</taxon>
    </lineage>
</organism>
<dbReference type="PANTHER" id="PTHR15549:SF26">
    <property type="entry name" value="AXIAL BUDDING PATTERN PROTEIN 2-RELATED"/>
    <property type="match status" value="1"/>
</dbReference>
<dbReference type="GO" id="GO:0071944">
    <property type="term" value="C:cell periphery"/>
    <property type="evidence" value="ECO:0007669"/>
    <property type="project" value="UniProtKB-ARBA"/>
</dbReference>
<dbReference type="GO" id="GO:0016020">
    <property type="term" value="C:membrane"/>
    <property type="evidence" value="ECO:0007669"/>
    <property type="project" value="UniProtKB-SubCell"/>
</dbReference>
<keyword evidence="3 6" id="KW-1133">Transmembrane helix</keyword>
<feature type="transmembrane region" description="Helical" evidence="6">
    <location>
        <begin position="222"/>
        <end position="245"/>
    </location>
</feature>
<reference evidence="7" key="1">
    <citation type="submission" date="2023-01" db="EMBL/GenBank/DDBJ databases">
        <title>The growth and conidiation of Purpureocillium lavendulum are regulated by nitrogen source and histone H3K14 acetylation.</title>
        <authorList>
            <person name="Tang P."/>
            <person name="Han J."/>
            <person name="Zhang C."/>
            <person name="Tang P."/>
            <person name="Qi F."/>
            <person name="Zhang K."/>
            <person name="Liang L."/>
        </authorList>
    </citation>
    <scope>NUCLEOTIDE SEQUENCE</scope>
    <source>
        <strain evidence="7">YMF1.00683</strain>
    </source>
</reference>
<dbReference type="Gene3D" id="2.80.10.50">
    <property type="match status" value="1"/>
</dbReference>
<feature type="region of interest" description="Disordered" evidence="5">
    <location>
        <begin position="195"/>
        <end position="218"/>
    </location>
</feature>
<dbReference type="SUPFAM" id="SSF50370">
    <property type="entry name" value="Ricin B-like lectins"/>
    <property type="match status" value="1"/>
</dbReference>
<gene>
    <name evidence="7" type="ORF">O9K51_01470</name>
</gene>
<proteinExistence type="predicted"/>
<evidence type="ECO:0000313" key="8">
    <source>
        <dbReference type="Proteomes" id="UP001163105"/>
    </source>
</evidence>
<sequence>MSDLKPAKELDPNVWYHISEARVDDYKKKKFGGMLQSDDKGTFFVFASDKNQYYQFLAFPRSKQPVDGKAGRFAIRASKTAINKQLGVCRVQAETDSSKTRPCMLSPDGSDVQKWDVANWGNDTYRLVNVANGTDYNLDVHPGAAVFLSSNIDTKVYQAAQHWLMTSAKPVNDGAYSTVFTDVPVSTITSAGTTKTISSHTGTATSDPGTGASSSGGLSSGAAAGIGVGVALGVIAASLIAFFLWRRRRRAAARGNGAAAELGDSQHGAAAASTAPGSYRDNTYSPEKTTPVPPYSNANSPPPQPQELPHNPAPVEAPADERFELDSTPHGDRR</sequence>
<dbReference type="InterPro" id="IPR051694">
    <property type="entry name" value="Immunoregulatory_rcpt-like"/>
</dbReference>
<dbReference type="PANTHER" id="PTHR15549">
    <property type="entry name" value="PAIRED IMMUNOGLOBULIN-LIKE TYPE 2 RECEPTOR"/>
    <property type="match status" value="1"/>
</dbReference>
<dbReference type="Proteomes" id="UP001163105">
    <property type="component" value="Unassembled WGS sequence"/>
</dbReference>
<evidence type="ECO:0000256" key="1">
    <source>
        <dbReference type="ARBA" id="ARBA00004167"/>
    </source>
</evidence>
<evidence type="ECO:0000313" key="7">
    <source>
        <dbReference type="EMBL" id="KAJ6446697.1"/>
    </source>
</evidence>